<dbReference type="SUPFAM" id="SSF48498">
    <property type="entry name" value="Tetracyclin repressor-like, C-terminal domain"/>
    <property type="match status" value="1"/>
</dbReference>
<dbReference type="PANTHER" id="PTHR30055:SF243">
    <property type="entry name" value="HTH-TYPE TRANSCRIPTIONAL REGULATOR RV1816"/>
    <property type="match status" value="1"/>
</dbReference>
<evidence type="ECO:0000313" key="6">
    <source>
        <dbReference type="EMBL" id="GAA3808584.1"/>
    </source>
</evidence>
<keyword evidence="1" id="KW-0805">Transcription regulation</keyword>
<organism evidence="6 7">
    <name type="scientific">Nocardioides panacisoli</name>
    <dbReference type="NCBI Taxonomy" id="627624"/>
    <lineage>
        <taxon>Bacteria</taxon>
        <taxon>Bacillati</taxon>
        <taxon>Actinomycetota</taxon>
        <taxon>Actinomycetes</taxon>
        <taxon>Propionibacteriales</taxon>
        <taxon>Nocardioidaceae</taxon>
        <taxon>Nocardioides</taxon>
    </lineage>
</organism>
<evidence type="ECO:0000256" key="3">
    <source>
        <dbReference type="ARBA" id="ARBA00023163"/>
    </source>
</evidence>
<gene>
    <name evidence="6" type="ORF">GCM10022242_09310</name>
</gene>
<dbReference type="Proteomes" id="UP001501821">
    <property type="component" value="Unassembled WGS sequence"/>
</dbReference>
<evidence type="ECO:0000256" key="4">
    <source>
        <dbReference type="PROSITE-ProRule" id="PRU00335"/>
    </source>
</evidence>
<evidence type="ECO:0000313" key="7">
    <source>
        <dbReference type="Proteomes" id="UP001501821"/>
    </source>
</evidence>
<dbReference type="Pfam" id="PF00440">
    <property type="entry name" value="TetR_N"/>
    <property type="match status" value="1"/>
</dbReference>
<dbReference type="InterPro" id="IPR036271">
    <property type="entry name" value="Tet_transcr_reg_TetR-rel_C_sf"/>
</dbReference>
<keyword evidence="2 4" id="KW-0238">DNA-binding</keyword>
<feature type="domain" description="HTH tetR-type" evidence="5">
    <location>
        <begin position="17"/>
        <end position="77"/>
    </location>
</feature>
<dbReference type="SUPFAM" id="SSF46689">
    <property type="entry name" value="Homeodomain-like"/>
    <property type="match status" value="1"/>
</dbReference>
<dbReference type="InterPro" id="IPR050109">
    <property type="entry name" value="HTH-type_TetR-like_transc_reg"/>
</dbReference>
<feature type="DNA-binding region" description="H-T-H motif" evidence="4">
    <location>
        <begin position="40"/>
        <end position="59"/>
    </location>
</feature>
<dbReference type="PROSITE" id="PS50977">
    <property type="entry name" value="HTH_TETR_2"/>
    <property type="match status" value="1"/>
</dbReference>
<sequence length="259" mass="27459">MLCMLGGMPTPRDRARLQTMQEIVEIGRRHLAEQGAAALSLRAVARDLGVVSSAVYRYVKSRDELLTLLVVAGYDELGDAVDAAVGGVPEDRHRERFLALGRAVRTWALAEPATYALLYGGPVPGYAAPGDRTTAPGTRVPRTMLEIAAAARAAGRLEPPPPARVTKALATGLDGVRDQFDVDLPDAALVRGALVWSALFGAVSFEVFGQYGPDRLGDPEDLFEHHLAALADDLGLVPARDLAEAGAAVDNTGADRRNS</sequence>
<keyword evidence="7" id="KW-1185">Reference proteome</keyword>
<accession>A0ABP7I258</accession>
<dbReference type="PANTHER" id="PTHR30055">
    <property type="entry name" value="HTH-TYPE TRANSCRIPTIONAL REGULATOR RUTR"/>
    <property type="match status" value="1"/>
</dbReference>
<evidence type="ECO:0000256" key="2">
    <source>
        <dbReference type="ARBA" id="ARBA00023125"/>
    </source>
</evidence>
<evidence type="ECO:0000259" key="5">
    <source>
        <dbReference type="PROSITE" id="PS50977"/>
    </source>
</evidence>
<comment type="caution">
    <text evidence="6">The sequence shown here is derived from an EMBL/GenBank/DDBJ whole genome shotgun (WGS) entry which is preliminary data.</text>
</comment>
<protein>
    <submittedName>
        <fullName evidence="6">TetR/AcrR family transcriptional regulator</fullName>
    </submittedName>
</protein>
<name>A0ABP7I258_9ACTN</name>
<reference evidence="7" key="1">
    <citation type="journal article" date="2019" name="Int. J. Syst. Evol. Microbiol.">
        <title>The Global Catalogue of Microorganisms (GCM) 10K type strain sequencing project: providing services to taxonomists for standard genome sequencing and annotation.</title>
        <authorList>
            <consortium name="The Broad Institute Genomics Platform"/>
            <consortium name="The Broad Institute Genome Sequencing Center for Infectious Disease"/>
            <person name="Wu L."/>
            <person name="Ma J."/>
        </authorList>
    </citation>
    <scope>NUCLEOTIDE SEQUENCE [LARGE SCALE GENOMIC DNA]</scope>
    <source>
        <strain evidence="7">JCM 16953</strain>
    </source>
</reference>
<dbReference type="Gene3D" id="1.10.357.10">
    <property type="entry name" value="Tetracycline Repressor, domain 2"/>
    <property type="match status" value="1"/>
</dbReference>
<evidence type="ECO:0000256" key="1">
    <source>
        <dbReference type="ARBA" id="ARBA00023015"/>
    </source>
</evidence>
<dbReference type="InterPro" id="IPR009057">
    <property type="entry name" value="Homeodomain-like_sf"/>
</dbReference>
<dbReference type="EMBL" id="BAABAH010000002">
    <property type="protein sequence ID" value="GAA3808584.1"/>
    <property type="molecule type" value="Genomic_DNA"/>
</dbReference>
<dbReference type="InterPro" id="IPR001647">
    <property type="entry name" value="HTH_TetR"/>
</dbReference>
<dbReference type="Pfam" id="PF13305">
    <property type="entry name" value="TetR_C_33"/>
    <property type="match status" value="1"/>
</dbReference>
<proteinExistence type="predicted"/>
<keyword evidence="3" id="KW-0804">Transcription</keyword>
<dbReference type="InterPro" id="IPR025996">
    <property type="entry name" value="MT1864/Rv1816-like_C"/>
</dbReference>